<name>A0ABQ7ASR3_BRACR</name>
<reference evidence="1 2" key="1">
    <citation type="journal article" date="2020" name="BMC Genomics">
        <title>Intraspecific diversification of the crop wild relative Brassica cretica Lam. using demographic model selection.</title>
        <authorList>
            <person name="Kioukis A."/>
            <person name="Michalopoulou V.A."/>
            <person name="Briers L."/>
            <person name="Pirintsos S."/>
            <person name="Studholme D.J."/>
            <person name="Pavlidis P."/>
            <person name="Sarris P.F."/>
        </authorList>
    </citation>
    <scope>NUCLEOTIDE SEQUENCE [LARGE SCALE GENOMIC DNA]</scope>
    <source>
        <strain evidence="2">cv. PFS-1207/04</strain>
    </source>
</reference>
<proteinExistence type="predicted"/>
<keyword evidence="2" id="KW-1185">Reference proteome</keyword>
<gene>
    <name evidence="1" type="ORF">DY000_02060200</name>
</gene>
<sequence>MRRRLPRGGRTADGRGGAYVLCEQMAIFRKRIRARWVMIGGDELNVITARGCSDDELRRPTHCKMITLLLFSSLSL</sequence>
<comment type="caution">
    <text evidence="1">The sequence shown here is derived from an EMBL/GenBank/DDBJ whole genome shotgun (WGS) entry which is preliminary data.</text>
</comment>
<evidence type="ECO:0000313" key="2">
    <source>
        <dbReference type="Proteomes" id="UP000266723"/>
    </source>
</evidence>
<accession>A0ABQ7ASR3</accession>
<dbReference type="Proteomes" id="UP000266723">
    <property type="component" value="Unassembled WGS sequence"/>
</dbReference>
<evidence type="ECO:0000313" key="1">
    <source>
        <dbReference type="EMBL" id="KAF3517130.1"/>
    </source>
</evidence>
<organism evidence="1 2">
    <name type="scientific">Brassica cretica</name>
    <name type="common">Mustard</name>
    <dbReference type="NCBI Taxonomy" id="69181"/>
    <lineage>
        <taxon>Eukaryota</taxon>
        <taxon>Viridiplantae</taxon>
        <taxon>Streptophyta</taxon>
        <taxon>Embryophyta</taxon>
        <taxon>Tracheophyta</taxon>
        <taxon>Spermatophyta</taxon>
        <taxon>Magnoliopsida</taxon>
        <taxon>eudicotyledons</taxon>
        <taxon>Gunneridae</taxon>
        <taxon>Pentapetalae</taxon>
        <taxon>rosids</taxon>
        <taxon>malvids</taxon>
        <taxon>Brassicales</taxon>
        <taxon>Brassicaceae</taxon>
        <taxon>Brassiceae</taxon>
        <taxon>Brassica</taxon>
    </lineage>
</organism>
<protein>
    <submittedName>
        <fullName evidence="1">Uncharacterized protein</fullName>
    </submittedName>
</protein>
<dbReference type="EMBL" id="QGKV02001556">
    <property type="protein sequence ID" value="KAF3517130.1"/>
    <property type="molecule type" value="Genomic_DNA"/>
</dbReference>